<dbReference type="RefSeq" id="WP_091241370.1">
    <property type="nucleotide sequence ID" value="NZ_FNAG01000003.1"/>
</dbReference>
<dbReference type="STRING" id="265719.SAMN04488509_103187"/>
<organism evidence="6 7">
    <name type="scientific">Aquimonas voraii</name>
    <dbReference type="NCBI Taxonomy" id="265719"/>
    <lineage>
        <taxon>Bacteria</taxon>
        <taxon>Pseudomonadati</taxon>
        <taxon>Pseudomonadota</taxon>
        <taxon>Gammaproteobacteria</taxon>
        <taxon>Lysobacterales</taxon>
        <taxon>Lysobacteraceae</taxon>
        <taxon>Aquimonas</taxon>
    </lineage>
</organism>
<dbReference type="InterPro" id="IPR009056">
    <property type="entry name" value="Cyt_c-like_dom"/>
</dbReference>
<keyword evidence="2 3" id="KW-0408">Iron</keyword>
<dbReference type="EMBL" id="FNAG01000003">
    <property type="protein sequence ID" value="SDD55116.1"/>
    <property type="molecule type" value="Genomic_DNA"/>
</dbReference>
<evidence type="ECO:0000259" key="5">
    <source>
        <dbReference type="PROSITE" id="PS51007"/>
    </source>
</evidence>
<keyword evidence="3" id="KW-0349">Heme</keyword>
<gene>
    <name evidence="6" type="ORF">SAMN04488509_103187</name>
</gene>
<evidence type="ECO:0000256" key="4">
    <source>
        <dbReference type="SAM" id="SignalP"/>
    </source>
</evidence>
<accession>A0A1G6VQK2</accession>
<sequence length="543" mass="58143">MPSFTARLCLLPLLAAPAISTAADAPAVPPNGVQEAMYFRSAPQDSPECKPSFANGRVDWGSVANPAATCPDAFGWVSFLQAIDQGFWTWATDQTLWPSNPKPICAEGSSGPDCCDPQAMAQTPPYQGKPDPACPYFPPDWTDAPELSSTTARLTRSHQFGFLRSIDPSRILREEEAEIVFRNRSFVRYTFEQNLYTKEGLGARFTAASNWTAANAPYRNRALQVSYPTDAVMFKADFISEKLMRENGLIRDIPGSPVPNNPEAPYISLVVDAQVGGNPDFKPGRYYLLAITAASKALPGWHWYAIEHVANPGRCDYNGCNDSFGFSALAHSPSGAELRQNFIAPHTAAAFDSTTPGGSSPEVIFDLGKPYPSKETGEQATAALAALMKGMGVGQGRRLGTGRVPTQEDPAWNSYRLKGTQIDFVTVDGMEINLGASITEGGFVSSASCMTCHSQAGPNATGNPGLPGVGAQPRLSDIGYGQTVFGPPDLAWFYSYGTPQPISLQTDFVWGMLNAACAQPAGSSGNCASYEVAAPRAVVENFK</sequence>
<dbReference type="GO" id="GO:0009055">
    <property type="term" value="F:electron transfer activity"/>
    <property type="evidence" value="ECO:0007669"/>
    <property type="project" value="InterPro"/>
</dbReference>
<feature type="signal peptide" evidence="4">
    <location>
        <begin position="1"/>
        <end position="22"/>
    </location>
</feature>
<evidence type="ECO:0000256" key="1">
    <source>
        <dbReference type="ARBA" id="ARBA00022723"/>
    </source>
</evidence>
<protein>
    <recommendedName>
        <fullName evidence="5">Cytochrome c domain-containing protein</fullName>
    </recommendedName>
</protein>
<dbReference type="AlphaFoldDB" id="A0A1G6VQK2"/>
<dbReference type="GO" id="GO:0020037">
    <property type="term" value="F:heme binding"/>
    <property type="evidence" value="ECO:0007669"/>
    <property type="project" value="InterPro"/>
</dbReference>
<evidence type="ECO:0000313" key="6">
    <source>
        <dbReference type="EMBL" id="SDD55116.1"/>
    </source>
</evidence>
<reference evidence="6 7" key="1">
    <citation type="submission" date="2016-10" db="EMBL/GenBank/DDBJ databases">
        <authorList>
            <person name="de Groot N.N."/>
        </authorList>
    </citation>
    <scope>NUCLEOTIDE SEQUENCE [LARGE SCALE GENOMIC DNA]</scope>
    <source>
        <strain evidence="6 7">DSM 16957</strain>
    </source>
</reference>
<keyword evidence="1 3" id="KW-0479">Metal-binding</keyword>
<evidence type="ECO:0000256" key="3">
    <source>
        <dbReference type="PROSITE-ProRule" id="PRU00433"/>
    </source>
</evidence>
<proteinExistence type="predicted"/>
<dbReference type="GO" id="GO:0046872">
    <property type="term" value="F:metal ion binding"/>
    <property type="evidence" value="ECO:0007669"/>
    <property type="project" value="UniProtKB-KW"/>
</dbReference>
<name>A0A1G6VQK2_9GAMM</name>
<evidence type="ECO:0000256" key="2">
    <source>
        <dbReference type="ARBA" id="ARBA00023004"/>
    </source>
</evidence>
<keyword evidence="4" id="KW-0732">Signal</keyword>
<evidence type="ECO:0000313" key="7">
    <source>
        <dbReference type="Proteomes" id="UP000199603"/>
    </source>
</evidence>
<dbReference type="OrthoDB" id="280897at2"/>
<dbReference type="Proteomes" id="UP000199603">
    <property type="component" value="Unassembled WGS sequence"/>
</dbReference>
<dbReference type="PROSITE" id="PS51007">
    <property type="entry name" value="CYTC"/>
    <property type="match status" value="1"/>
</dbReference>
<feature type="chain" id="PRO_5011718156" description="Cytochrome c domain-containing protein" evidence="4">
    <location>
        <begin position="23"/>
        <end position="543"/>
    </location>
</feature>
<feature type="domain" description="Cytochrome c" evidence="5">
    <location>
        <begin position="436"/>
        <end position="543"/>
    </location>
</feature>
<keyword evidence="7" id="KW-1185">Reference proteome</keyword>